<feature type="transmembrane region" description="Helical" evidence="9">
    <location>
        <begin position="424"/>
        <end position="443"/>
    </location>
</feature>
<dbReference type="InterPro" id="IPR050277">
    <property type="entry name" value="Sodium:Solute_Symporter"/>
</dbReference>
<sequence length="567" mass="60739">MDIQTWTFILVGITFTLYIGIAIWARAGSTSEFYVAGGGVHPVANGMATAADWMSAASFISMAGIISFIGYDGGVYLMGWTGGYVLLALCLAPYLRKFGKFTVPDFIGDRYYSKTARMVAVFCAIFVSFTYVAGQMRGVGVVFARFLEVDINLGIVIGMAIVFFYAVMGGMKGITYTQVAQYCVLIFAFLVPAIFTSLMMTGSVFPQVGFGSTISGTDTYLLDKLDGLTQELGFTAYTDGSKSMVDVFFICAALMVGTAGLPHVIIRFFTVPRVKDARISAGWALVFIALLYTTAPAVAAFARVNMIDTINGPDMKGVAATEAPSWYKNWESTGLVAWEDKNGDGKMFYSGDERNEMKINRDIIVLASPELAQLPNWVVALLAAGGLAAALSTAAGLLLVISTSISHDLLKKGFKPNMTDKQELLAARIGAALAIVGAGYLGINPPGFVAQVVAFAFGLAASSFFPAIILGIFYKKMNKEGAIAGMLSGIAFTAAYIIYFKFINPAANTPDNWWFGISPEGIGTLGMCLNFTVSIIVNKFTAEVPQNVQDMVESIRYPKGSGAAQDH</sequence>
<accession>A0ABN8DC80</accession>
<feature type="transmembrane region" description="Helical" evidence="9">
    <location>
        <begin position="77"/>
        <end position="95"/>
    </location>
</feature>
<dbReference type="Gene3D" id="1.20.1730.10">
    <property type="entry name" value="Sodium/glucose cotransporter"/>
    <property type="match status" value="1"/>
</dbReference>
<evidence type="ECO:0000256" key="3">
    <source>
        <dbReference type="ARBA" id="ARBA00022448"/>
    </source>
</evidence>
<evidence type="ECO:0000313" key="10">
    <source>
        <dbReference type="EMBL" id="CAH0524406.1"/>
    </source>
</evidence>
<comment type="subcellular location">
    <subcellularLocation>
        <location evidence="1">Membrane</location>
        <topology evidence="1">Multi-pass membrane protein</topology>
    </subcellularLocation>
</comment>
<feature type="transmembrane region" description="Helical" evidence="9">
    <location>
        <begin position="116"/>
        <end position="134"/>
    </location>
</feature>
<feature type="transmembrane region" description="Helical" evidence="9">
    <location>
        <begin position="522"/>
        <end position="541"/>
    </location>
</feature>
<feature type="transmembrane region" description="Helical" evidence="9">
    <location>
        <begin position="179"/>
        <end position="200"/>
    </location>
</feature>
<dbReference type="InterPro" id="IPR019899">
    <property type="entry name" value="Na/solute_symporter_VC_2705"/>
</dbReference>
<evidence type="ECO:0000256" key="4">
    <source>
        <dbReference type="ARBA" id="ARBA00022692"/>
    </source>
</evidence>
<dbReference type="PANTHER" id="PTHR48086">
    <property type="entry name" value="SODIUM/PROLINE SYMPORTER-RELATED"/>
    <property type="match status" value="1"/>
</dbReference>
<evidence type="ECO:0000313" key="11">
    <source>
        <dbReference type="Proteomes" id="UP000838160"/>
    </source>
</evidence>
<evidence type="ECO:0000256" key="5">
    <source>
        <dbReference type="ARBA" id="ARBA00022847"/>
    </source>
</evidence>
<proteinExistence type="inferred from homology"/>
<name>A0ABN8DC80_9VIBR</name>
<keyword evidence="6 9" id="KW-1133">Transmembrane helix</keyword>
<dbReference type="Pfam" id="PF00474">
    <property type="entry name" value="SSF"/>
    <property type="match status" value="2"/>
</dbReference>
<feature type="transmembrane region" description="Helical" evidence="9">
    <location>
        <begin position="481"/>
        <end position="502"/>
    </location>
</feature>
<organism evidence="10 11">
    <name type="scientific">Vibrio hippocampi</name>
    <dbReference type="NCBI Taxonomy" id="654686"/>
    <lineage>
        <taxon>Bacteria</taxon>
        <taxon>Pseudomonadati</taxon>
        <taxon>Pseudomonadota</taxon>
        <taxon>Gammaproteobacteria</taxon>
        <taxon>Vibrionales</taxon>
        <taxon>Vibrionaceae</taxon>
        <taxon>Vibrio</taxon>
    </lineage>
</organism>
<evidence type="ECO:0000256" key="1">
    <source>
        <dbReference type="ARBA" id="ARBA00004141"/>
    </source>
</evidence>
<evidence type="ECO:0000256" key="6">
    <source>
        <dbReference type="ARBA" id="ARBA00022989"/>
    </source>
</evidence>
<dbReference type="InterPro" id="IPR001734">
    <property type="entry name" value="Na/solute_symporter"/>
</dbReference>
<evidence type="ECO:0000256" key="7">
    <source>
        <dbReference type="ARBA" id="ARBA00023136"/>
    </source>
</evidence>
<dbReference type="EMBL" id="CAKLCM010000001">
    <property type="protein sequence ID" value="CAH0524406.1"/>
    <property type="molecule type" value="Genomic_DNA"/>
</dbReference>
<feature type="transmembrane region" description="Helical" evidence="9">
    <location>
        <begin position="53"/>
        <end position="71"/>
    </location>
</feature>
<keyword evidence="5" id="KW-0769">Symport</keyword>
<dbReference type="CDD" id="cd11480">
    <property type="entry name" value="SLC5sbd_u4"/>
    <property type="match status" value="1"/>
</dbReference>
<feature type="transmembrane region" description="Helical" evidence="9">
    <location>
        <begin position="247"/>
        <end position="269"/>
    </location>
</feature>
<keyword evidence="4 9" id="KW-0812">Transmembrane</keyword>
<evidence type="ECO:0000256" key="8">
    <source>
        <dbReference type="RuleBase" id="RU362091"/>
    </source>
</evidence>
<keyword evidence="7 9" id="KW-0472">Membrane</keyword>
<feature type="transmembrane region" description="Helical" evidence="9">
    <location>
        <begin position="281"/>
        <end position="302"/>
    </location>
</feature>
<keyword evidence="3" id="KW-0813">Transport</keyword>
<evidence type="ECO:0000256" key="2">
    <source>
        <dbReference type="ARBA" id="ARBA00006434"/>
    </source>
</evidence>
<gene>
    <name evidence="10" type="primary">actP</name>
    <name evidence="10" type="ORF">VHP8226_00233</name>
</gene>
<dbReference type="RefSeq" id="WP_237483325.1">
    <property type="nucleotide sequence ID" value="NZ_CAKLCM010000001.1"/>
</dbReference>
<dbReference type="Proteomes" id="UP000838160">
    <property type="component" value="Unassembled WGS sequence"/>
</dbReference>
<feature type="transmembrane region" description="Helical" evidence="9">
    <location>
        <begin position="377"/>
        <end position="403"/>
    </location>
</feature>
<comment type="caution">
    <text evidence="10">The sequence shown here is derived from an EMBL/GenBank/DDBJ whole genome shotgun (WGS) entry which is preliminary data.</text>
</comment>
<dbReference type="NCBIfam" id="TIGR03648">
    <property type="entry name" value="Na_symport_lg"/>
    <property type="match status" value="1"/>
</dbReference>
<dbReference type="PROSITE" id="PS50283">
    <property type="entry name" value="NA_SOLUT_SYMP_3"/>
    <property type="match status" value="1"/>
</dbReference>
<comment type="similarity">
    <text evidence="2 8">Belongs to the sodium:solute symporter (SSF) (TC 2.A.21) family.</text>
</comment>
<evidence type="ECO:0000256" key="9">
    <source>
        <dbReference type="SAM" id="Phobius"/>
    </source>
</evidence>
<dbReference type="InterPro" id="IPR038377">
    <property type="entry name" value="Na/Glc_symporter_sf"/>
</dbReference>
<dbReference type="PANTHER" id="PTHR48086:SF5">
    <property type="entry name" value="NA(+):SOLUTE SYMPORTER (SSF FAMILY)"/>
    <property type="match status" value="1"/>
</dbReference>
<reference evidence="10" key="1">
    <citation type="submission" date="2021-12" db="EMBL/GenBank/DDBJ databases">
        <authorList>
            <person name="Rodrigo-Torres L."/>
            <person name="Arahal R. D."/>
            <person name="Lucena T."/>
        </authorList>
    </citation>
    <scope>NUCLEOTIDE SEQUENCE</scope>
    <source>
        <strain evidence="10">CECT 8226</strain>
    </source>
</reference>
<feature type="transmembrane region" description="Helical" evidence="9">
    <location>
        <begin position="6"/>
        <end position="25"/>
    </location>
</feature>
<keyword evidence="11" id="KW-1185">Reference proteome</keyword>
<feature type="transmembrane region" description="Helical" evidence="9">
    <location>
        <begin position="449"/>
        <end position="474"/>
    </location>
</feature>
<protein>
    <submittedName>
        <fullName evidence="10">Cation/acetate symporter ActP</fullName>
    </submittedName>
</protein>
<feature type="transmembrane region" description="Helical" evidence="9">
    <location>
        <begin position="146"/>
        <end position="167"/>
    </location>
</feature>